<dbReference type="AlphaFoldDB" id="A0AAQ4CQF8"/>
<feature type="domain" description="Glycoside hydrolase family 57 N-terminal" evidence="3">
    <location>
        <begin position="17"/>
        <end position="120"/>
    </location>
</feature>
<dbReference type="PANTHER" id="PTHR36306">
    <property type="entry name" value="ALPHA-AMYLASE-RELATED-RELATED"/>
    <property type="match status" value="1"/>
</dbReference>
<dbReference type="Pfam" id="PF03065">
    <property type="entry name" value="Glyco_hydro_57"/>
    <property type="match status" value="1"/>
</dbReference>
<dbReference type="KEGG" id="scas:SACC_10560"/>
<dbReference type="Gene3D" id="3.20.110.20">
    <property type="match status" value="1"/>
</dbReference>
<dbReference type="GO" id="GO:0003824">
    <property type="term" value="F:catalytic activity"/>
    <property type="evidence" value="ECO:0007669"/>
    <property type="project" value="InterPro"/>
</dbReference>
<keyword evidence="5" id="KW-1185">Reference proteome</keyword>
<dbReference type="EMBL" id="AP025226">
    <property type="protein sequence ID" value="BDB98039.1"/>
    <property type="molecule type" value="Genomic_DNA"/>
</dbReference>
<dbReference type="PANTHER" id="PTHR36306:SF1">
    <property type="entry name" value="ALPHA-AMYLASE-RELATED"/>
    <property type="match status" value="1"/>
</dbReference>
<dbReference type="InterPro" id="IPR052046">
    <property type="entry name" value="GH57_Enzymes"/>
</dbReference>
<name>A0AAQ4CQF8_9CREN</name>
<dbReference type="InterPro" id="IPR004300">
    <property type="entry name" value="Glyco_hydro_57_N"/>
</dbReference>
<dbReference type="Proteomes" id="UP001319921">
    <property type="component" value="Chromosome"/>
</dbReference>
<keyword evidence="2" id="KW-0119">Carbohydrate metabolism</keyword>
<evidence type="ECO:0000259" key="3">
    <source>
        <dbReference type="Pfam" id="PF03065"/>
    </source>
</evidence>
<dbReference type="GO" id="GO:0005975">
    <property type="term" value="P:carbohydrate metabolic process"/>
    <property type="evidence" value="ECO:0007669"/>
    <property type="project" value="InterPro"/>
</dbReference>
<gene>
    <name evidence="4" type="ORF">SACC_10560</name>
</gene>
<reference evidence="4 5" key="1">
    <citation type="journal article" date="2022" name="Microbiol. Resour. Announc.">
        <title>Complete Genome Sequence of the Hyperthermophilic and Acidophilic Archaeon Saccharolobus caldissimus Strain HS-3T.</title>
        <authorList>
            <person name="Sakai H.D."/>
            <person name="Kurosawa N."/>
        </authorList>
    </citation>
    <scope>NUCLEOTIDE SEQUENCE [LARGE SCALE GENOMIC DNA]</scope>
    <source>
        <strain evidence="4 5">JCM32116</strain>
    </source>
</reference>
<evidence type="ECO:0000256" key="1">
    <source>
        <dbReference type="ARBA" id="ARBA00006821"/>
    </source>
</evidence>
<protein>
    <recommendedName>
        <fullName evidence="3">Glycoside hydrolase family 57 N-terminal domain-containing protein</fullName>
    </recommendedName>
</protein>
<evidence type="ECO:0000313" key="5">
    <source>
        <dbReference type="Proteomes" id="UP001319921"/>
    </source>
</evidence>
<comment type="similarity">
    <text evidence="1">Belongs to the glycosyl hydrolase 57 family.</text>
</comment>
<evidence type="ECO:0000256" key="2">
    <source>
        <dbReference type="ARBA" id="ARBA00023277"/>
    </source>
</evidence>
<dbReference type="InterPro" id="IPR011330">
    <property type="entry name" value="Glyco_hydro/deAcase_b/a-brl"/>
</dbReference>
<organism evidence="4 5">
    <name type="scientific">Saccharolobus caldissimus</name>
    <dbReference type="NCBI Taxonomy" id="1702097"/>
    <lineage>
        <taxon>Archaea</taxon>
        <taxon>Thermoproteota</taxon>
        <taxon>Thermoprotei</taxon>
        <taxon>Sulfolobales</taxon>
        <taxon>Sulfolobaceae</taxon>
        <taxon>Saccharolobus</taxon>
    </lineage>
</organism>
<proteinExistence type="inferred from homology"/>
<accession>A0AAQ4CQF8</accession>
<evidence type="ECO:0000313" key="4">
    <source>
        <dbReference type="EMBL" id="BDB98039.1"/>
    </source>
</evidence>
<dbReference type="SUPFAM" id="SSF88713">
    <property type="entry name" value="Glycoside hydrolase/deacetylase"/>
    <property type="match status" value="1"/>
</dbReference>
<sequence length="369" mass="41855">MNSSLNPDQPFIVENNLGQSIIVLFRNTTLSNEFGFKFFSQPPQLTAKELIQQLAEIYMNNPGGVVTVALDGENPLIFNPITGPADLYAIYQALSEYQGSWLITQTASEAILTHKPASIITNLPTDSWDLNLNYWNNGYPGKTQIWQNLSLAREYLISYTVALGDNISPLIYLPFNTTPNSTSLIYTLWNYLYIAEGSDWTWQTGPPAYGPLWFKEQALLYTSTIISIIKHQFSMIKLIGANVNKNKLKLEIYNGINNILHLILVVSYGKNKIALPVLLEYGMNKINIDLENYSGNNTIEIYLYSPVLPSEVGAVIILTANYGFLIAQYLLTTNKSNDPQNYITYVYYYNSYYISFNNRANKEKKIEVF</sequence>